<dbReference type="OMA" id="EPACEDY"/>
<dbReference type="RefSeq" id="XP_035672591.1">
    <property type="nucleotide sequence ID" value="XM_035816698.1"/>
</dbReference>
<dbReference type="PANTHER" id="PTHR43675">
    <property type="entry name" value="ARSENITE METHYLTRANSFERASE"/>
    <property type="match status" value="1"/>
</dbReference>
<evidence type="ECO:0000313" key="11">
    <source>
        <dbReference type="RefSeq" id="XP_035672591.1"/>
    </source>
</evidence>
<organism evidence="10 11">
    <name type="scientific">Branchiostoma floridae</name>
    <name type="common">Florida lancelet</name>
    <name type="synonym">Amphioxus</name>
    <dbReference type="NCBI Taxonomy" id="7739"/>
    <lineage>
        <taxon>Eukaryota</taxon>
        <taxon>Metazoa</taxon>
        <taxon>Chordata</taxon>
        <taxon>Cephalochordata</taxon>
        <taxon>Leptocardii</taxon>
        <taxon>Amphioxiformes</taxon>
        <taxon>Branchiostomatidae</taxon>
        <taxon>Branchiostoma</taxon>
    </lineage>
</organism>
<keyword evidence="2" id="KW-0949">S-adenosyl-L-methionine</keyword>
<dbReference type="SUPFAM" id="SSF53335">
    <property type="entry name" value="S-adenosyl-L-methionine-dependent methyltransferases"/>
    <property type="match status" value="1"/>
</dbReference>
<protein>
    <recommendedName>
        <fullName evidence="5">Arsenite methyltransferase</fullName>
        <ecNumber evidence="4">2.1.1.137</ecNumber>
    </recommendedName>
</protein>
<dbReference type="KEGG" id="bfo:118413357"/>
<evidence type="ECO:0000259" key="9">
    <source>
        <dbReference type="Pfam" id="PF13847"/>
    </source>
</evidence>
<dbReference type="EC" id="2.1.1.137" evidence="4"/>
<feature type="domain" description="Methyltransferase" evidence="9">
    <location>
        <begin position="101"/>
        <end position="253"/>
    </location>
</feature>
<dbReference type="InterPro" id="IPR029063">
    <property type="entry name" value="SAM-dependent_MTases_sf"/>
</dbReference>
<evidence type="ECO:0000256" key="1">
    <source>
        <dbReference type="ARBA" id="ARBA00022679"/>
    </source>
</evidence>
<keyword evidence="10" id="KW-1185">Reference proteome</keyword>
<evidence type="ECO:0000256" key="6">
    <source>
        <dbReference type="ARBA" id="ARBA00047941"/>
    </source>
</evidence>
<reference evidence="11" key="2">
    <citation type="submission" date="2025-08" db="UniProtKB">
        <authorList>
            <consortium name="RefSeq"/>
        </authorList>
    </citation>
    <scope>IDENTIFICATION</scope>
    <source>
        <strain evidence="11">S238N-H82</strain>
        <tissue evidence="11">Testes</tissue>
    </source>
</reference>
<reference evidence="10" key="1">
    <citation type="journal article" date="2020" name="Nat. Ecol. Evol.">
        <title>Deeply conserved synteny resolves early events in vertebrate evolution.</title>
        <authorList>
            <person name="Simakov O."/>
            <person name="Marletaz F."/>
            <person name="Yue J.X."/>
            <person name="O'Connell B."/>
            <person name="Jenkins J."/>
            <person name="Brandt A."/>
            <person name="Calef R."/>
            <person name="Tung C.H."/>
            <person name="Huang T.K."/>
            <person name="Schmutz J."/>
            <person name="Satoh N."/>
            <person name="Yu J.K."/>
            <person name="Putnam N.H."/>
            <person name="Green R.E."/>
            <person name="Rokhsar D.S."/>
        </authorList>
    </citation>
    <scope>NUCLEOTIDE SEQUENCE [LARGE SCALE GENOMIC DNA]</scope>
    <source>
        <strain evidence="10">S238N-H82</strain>
    </source>
</reference>
<evidence type="ECO:0000256" key="4">
    <source>
        <dbReference type="ARBA" id="ARBA00034521"/>
    </source>
</evidence>
<dbReference type="PANTHER" id="PTHR43675:SF8">
    <property type="entry name" value="ARSENITE METHYLTRANSFERASE"/>
    <property type="match status" value="1"/>
</dbReference>
<gene>
    <name evidence="11" type="primary">LOC118413357</name>
</gene>
<dbReference type="GeneID" id="118413357"/>
<name>A0A9J7MMI5_BRAFL</name>
<comment type="similarity">
    <text evidence="3">Belongs to the methyltransferase superfamily. Arsenite methyltransferase family.</text>
</comment>
<dbReference type="Proteomes" id="UP000001554">
    <property type="component" value="Chromosome 4"/>
</dbReference>
<dbReference type="Gene3D" id="3.40.5.100">
    <property type="match status" value="1"/>
</dbReference>
<dbReference type="GO" id="GO:0018872">
    <property type="term" value="P:arsonoacetate metabolic process"/>
    <property type="evidence" value="ECO:0000318"/>
    <property type="project" value="GO_Central"/>
</dbReference>
<dbReference type="GO" id="GO:0009404">
    <property type="term" value="P:toxin metabolic process"/>
    <property type="evidence" value="ECO:0000318"/>
    <property type="project" value="GO_Central"/>
</dbReference>
<comment type="catalytic activity">
    <reaction evidence="8">
        <text>arsenic triglutathione + 3 [thioredoxin]-dithiol + 3 S-adenosyl-L-methionine = trimethylarsine + 3 [thioredoxin]-disulfide + 3 glutathione + 3 S-adenosyl-L-homocysteine + 3 H(+)</text>
        <dbReference type="Rhea" id="RHEA:69432"/>
        <dbReference type="Rhea" id="RHEA-COMP:10698"/>
        <dbReference type="Rhea" id="RHEA-COMP:10700"/>
        <dbReference type="ChEBI" id="CHEBI:15378"/>
        <dbReference type="ChEBI" id="CHEBI:27130"/>
        <dbReference type="ChEBI" id="CHEBI:29950"/>
        <dbReference type="ChEBI" id="CHEBI:50058"/>
        <dbReference type="ChEBI" id="CHEBI:57856"/>
        <dbReference type="ChEBI" id="CHEBI:57925"/>
        <dbReference type="ChEBI" id="CHEBI:59789"/>
        <dbReference type="ChEBI" id="CHEBI:183640"/>
        <dbReference type="EC" id="2.1.1.137"/>
    </reaction>
</comment>
<evidence type="ECO:0000256" key="2">
    <source>
        <dbReference type="ARBA" id="ARBA00022691"/>
    </source>
</evidence>
<evidence type="ECO:0000256" key="5">
    <source>
        <dbReference type="ARBA" id="ARBA00034545"/>
    </source>
</evidence>
<sequence>MALTLNNNTKDRPLCCTMSSCCSTKDGCSANGQGNGDKIHDEVKEYYGKKVKTQKDLETKACLMMPSKIPSHVKQALSAVHPEVAARYYGCGLVVPECLEGAHVLDLGSGTGHDCFALAKLVGEKGHVTGIDMTDEQLDVAREYVDYHRDKFGYSKPNTDFVKGYIEKLGEAGLEDSTFDIIVSNCVVNLSPDKAAVLREGYRVLKPGGELYFSDIYADRDVPEHIRKDKVMWGECLAGALWWEDLVTLAKEVGFCTPRLVSAGLVNLDDNKPMKDLVGDIKFVSVTYRLFKLPQNTSKEPAQVVYNGSVTGHETNLKFDALHTFQEGDVVEVDAELSAILQESRFADDFTVRPASKKSKADPKLCCSGAKGVPTNPFEGPLDKESSSCGPKGCC</sequence>
<evidence type="ECO:0000313" key="10">
    <source>
        <dbReference type="Proteomes" id="UP000001554"/>
    </source>
</evidence>
<dbReference type="Pfam" id="PF13847">
    <property type="entry name" value="Methyltransf_31"/>
    <property type="match status" value="1"/>
</dbReference>
<evidence type="ECO:0000256" key="3">
    <source>
        <dbReference type="ARBA" id="ARBA00034487"/>
    </source>
</evidence>
<dbReference type="OrthoDB" id="8300214at2759"/>
<evidence type="ECO:0000256" key="7">
    <source>
        <dbReference type="ARBA" id="ARBA00047943"/>
    </source>
</evidence>
<proteinExistence type="inferred from homology"/>
<evidence type="ECO:0000256" key="8">
    <source>
        <dbReference type="ARBA" id="ARBA00048428"/>
    </source>
</evidence>
<comment type="catalytic activity">
    <reaction evidence="6">
        <text>arsenic triglutathione + [thioredoxin]-dithiol + S-adenosyl-L-methionine + 2 H2O = methylarsonous acid + [thioredoxin]-disulfide + 3 glutathione + S-adenosyl-L-homocysteine + H(+)</text>
        <dbReference type="Rhea" id="RHEA:69460"/>
        <dbReference type="Rhea" id="RHEA-COMP:10698"/>
        <dbReference type="Rhea" id="RHEA-COMP:10700"/>
        <dbReference type="ChEBI" id="CHEBI:15377"/>
        <dbReference type="ChEBI" id="CHEBI:15378"/>
        <dbReference type="ChEBI" id="CHEBI:17826"/>
        <dbReference type="ChEBI" id="CHEBI:29950"/>
        <dbReference type="ChEBI" id="CHEBI:50058"/>
        <dbReference type="ChEBI" id="CHEBI:57856"/>
        <dbReference type="ChEBI" id="CHEBI:57925"/>
        <dbReference type="ChEBI" id="CHEBI:59789"/>
        <dbReference type="ChEBI" id="CHEBI:183640"/>
        <dbReference type="EC" id="2.1.1.137"/>
    </reaction>
</comment>
<keyword evidence="1" id="KW-0808">Transferase</keyword>
<dbReference type="Gene3D" id="3.40.50.150">
    <property type="entry name" value="Vaccinia Virus protein VP39"/>
    <property type="match status" value="1"/>
</dbReference>
<dbReference type="AlphaFoldDB" id="A0A9J7MMI5"/>
<dbReference type="InterPro" id="IPR025714">
    <property type="entry name" value="Methyltranfer_dom"/>
</dbReference>
<dbReference type="GO" id="GO:0030791">
    <property type="term" value="F:arsenite methyltransferase activity"/>
    <property type="evidence" value="ECO:0000318"/>
    <property type="project" value="GO_Central"/>
</dbReference>
<comment type="catalytic activity">
    <reaction evidence="7">
        <text>arsenic triglutathione + 2 [thioredoxin]-dithiol + 2 S-adenosyl-L-methionine + H2O = dimethylarsinous acid + 2 [thioredoxin]-disulfide + 3 glutathione + 2 S-adenosyl-L-homocysteine + 2 H(+)</text>
        <dbReference type="Rhea" id="RHEA:69464"/>
        <dbReference type="Rhea" id="RHEA-COMP:10698"/>
        <dbReference type="Rhea" id="RHEA-COMP:10700"/>
        <dbReference type="ChEBI" id="CHEBI:15377"/>
        <dbReference type="ChEBI" id="CHEBI:15378"/>
        <dbReference type="ChEBI" id="CHEBI:23808"/>
        <dbReference type="ChEBI" id="CHEBI:29950"/>
        <dbReference type="ChEBI" id="CHEBI:50058"/>
        <dbReference type="ChEBI" id="CHEBI:57856"/>
        <dbReference type="ChEBI" id="CHEBI:57925"/>
        <dbReference type="ChEBI" id="CHEBI:59789"/>
        <dbReference type="ChEBI" id="CHEBI:183640"/>
        <dbReference type="EC" id="2.1.1.137"/>
    </reaction>
</comment>
<accession>A0A9J7MMI5</accession>
<dbReference type="CDD" id="cd02440">
    <property type="entry name" value="AdoMet_MTases"/>
    <property type="match status" value="1"/>
</dbReference>
<dbReference type="InterPro" id="IPR026669">
    <property type="entry name" value="Arsenite_MeTrfase-like"/>
</dbReference>
<dbReference type="GO" id="GO:0005829">
    <property type="term" value="C:cytosol"/>
    <property type="evidence" value="ECO:0000318"/>
    <property type="project" value="GO_Central"/>
</dbReference>